<dbReference type="EMBL" id="CAKOFQ010006663">
    <property type="protein sequence ID" value="CAH1956043.1"/>
    <property type="molecule type" value="Genomic_DNA"/>
</dbReference>
<dbReference type="Proteomes" id="UP001152888">
    <property type="component" value="Unassembled WGS sequence"/>
</dbReference>
<dbReference type="InterPro" id="IPR012337">
    <property type="entry name" value="RNaseH-like_sf"/>
</dbReference>
<keyword evidence="5" id="KW-0539">Nucleus</keyword>
<dbReference type="InterPro" id="IPR052035">
    <property type="entry name" value="ZnF_BED_domain_contain"/>
</dbReference>
<comment type="caution">
    <text evidence="6">The sequence shown here is derived from an EMBL/GenBank/DDBJ whole genome shotgun (WGS) entry which is preliminary data.</text>
</comment>
<evidence type="ECO:0000313" key="7">
    <source>
        <dbReference type="Proteomes" id="UP001152888"/>
    </source>
</evidence>
<gene>
    <name evidence="6" type="ORF">ACAOBT_LOCUS1390</name>
</gene>
<comment type="subcellular location">
    <subcellularLocation>
        <location evidence="1">Nucleus</location>
    </subcellularLocation>
</comment>
<keyword evidence="7" id="KW-1185">Reference proteome</keyword>
<dbReference type="GO" id="GO:0008270">
    <property type="term" value="F:zinc ion binding"/>
    <property type="evidence" value="ECO:0007669"/>
    <property type="project" value="UniProtKB-KW"/>
</dbReference>
<organism evidence="6 7">
    <name type="scientific">Acanthoscelides obtectus</name>
    <name type="common">Bean weevil</name>
    <name type="synonym">Bruchus obtectus</name>
    <dbReference type="NCBI Taxonomy" id="200917"/>
    <lineage>
        <taxon>Eukaryota</taxon>
        <taxon>Metazoa</taxon>
        <taxon>Ecdysozoa</taxon>
        <taxon>Arthropoda</taxon>
        <taxon>Hexapoda</taxon>
        <taxon>Insecta</taxon>
        <taxon>Pterygota</taxon>
        <taxon>Neoptera</taxon>
        <taxon>Endopterygota</taxon>
        <taxon>Coleoptera</taxon>
        <taxon>Polyphaga</taxon>
        <taxon>Cucujiformia</taxon>
        <taxon>Chrysomeloidea</taxon>
        <taxon>Chrysomelidae</taxon>
        <taxon>Bruchinae</taxon>
        <taxon>Bruchini</taxon>
        <taxon>Acanthoscelides</taxon>
    </lineage>
</organism>
<dbReference type="AlphaFoldDB" id="A0A9P0NWW9"/>
<dbReference type="PANTHER" id="PTHR46481">
    <property type="entry name" value="ZINC FINGER BED DOMAIN-CONTAINING PROTEIN 4"/>
    <property type="match status" value="1"/>
</dbReference>
<evidence type="ECO:0000256" key="3">
    <source>
        <dbReference type="ARBA" id="ARBA00022771"/>
    </source>
</evidence>
<evidence type="ECO:0000313" key="6">
    <source>
        <dbReference type="EMBL" id="CAH1956043.1"/>
    </source>
</evidence>
<evidence type="ECO:0000256" key="4">
    <source>
        <dbReference type="ARBA" id="ARBA00022833"/>
    </source>
</evidence>
<dbReference type="SUPFAM" id="SSF53098">
    <property type="entry name" value="Ribonuclease H-like"/>
    <property type="match status" value="1"/>
</dbReference>
<reference evidence="6" key="1">
    <citation type="submission" date="2022-03" db="EMBL/GenBank/DDBJ databases">
        <authorList>
            <person name="Sayadi A."/>
        </authorList>
    </citation>
    <scope>NUCLEOTIDE SEQUENCE</scope>
</reference>
<keyword evidence="4" id="KW-0862">Zinc</keyword>
<proteinExistence type="predicted"/>
<evidence type="ECO:0000256" key="2">
    <source>
        <dbReference type="ARBA" id="ARBA00022723"/>
    </source>
</evidence>
<dbReference type="OrthoDB" id="1607513at2759"/>
<sequence length="173" mass="19856">MIGKMSLTSDIWTCQYNNFSFISLTAHFWNKYVSTHRESFVLACRSFPGSHTADNISEMVKLLLEQWKLDKDQIHIILADNAANMKKGLSDARIKYQSCFVHTLQLTIKDSLGCQRSVTDIIIKARRIVSHFNHSSTACDKLKKIQDQMNLPSKRLIQDITTRWNILHAGTIT</sequence>
<protein>
    <submittedName>
        <fullName evidence="6">Uncharacterized protein</fullName>
    </submittedName>
</protein>
<dbReference type="PANTHER" id="PTHR46481:SF10">
    <property type="entry name" value="ZINC FINGER BED DOMAIN-CONTAINING PROTEIN 39"/>
    <property type="match status" value="1"/>
</dbReference>
<keyword evidence="3" id="KW-0863">Zinc-finger</keyword>
<evidence type="ECO:0000256" key="1">
    <source>
        <dbReference type="ARBA" id="ARBA00004123"/>
    </source>
</evidence>
<dbReference type="GO" id="GO:0005634">
    <property type="term" value="C:nucleus"/>
    <property type="evidence" value="ECO:0007669"/>
    <property type="project" value="UniProtKB-SubCell"/>
</dbReference>
<keyword evidence="2" id="KW-0479">Metal-binding</keyword>
<evidence type="ECO:0000256" key="5">
    <source>
        <dbReference type="ARBA" id="ARBA00023242"/>
    </source>
</evidence>
<accession>A0A9P0NWW9</accession>
<name>A0A9P0NWW9_ACAOB</name>